<dbReference type="Proteomes" id="UP000814140">
    <property type="component" value="Unassembled WGS sequence"/>
</dbReference>
<proteinExistence type="predicted"/>
<organism evidence="1 2">
    <name type="scientific">Artomyces pyxidatus</name>
    <dbReference type="NCBI Taxonomy" id="48021"/>
    <lineage>
        <taxon>Eukaryota</taxon>
        <taxon>Fungi</taxon>
        <taxon>Dikarya</taxon>
        <taxon>Basidiomycota</taxon>
        <taxon>Agaricomycotina</taxon>
        <taxon>Agaricomycetes</taxon>
        <taxon>Russulales</taxon>
        <taxon>Auriscalpiaceae</taxon>
        <taxon>Artomyces</taxon>
    </lineage>
</organism>
<protein>
    <submittedName>
        <fullName evidence="1">Uncharacterized protein</fullName>
    </submittedName>
</protein>
<evidence type="ECO:0000313" key="2">
    <source>
        <dbReference type="Proteomes" id="UP000814140"/>
    </source>
</evidence>
<name>A0ACB8T0Z4_9AGAM</name>
<reference evidence="1" key="2">
    <citation type="journal article" date="2022" name="New Phytol.">
        <title>Evolutionary transition to the ectomycorrhizal habit in the genomes of a hyperdiverse lineage of mushroom-forming fungi.</title>
        <authorList>
            <person name="Looney B."/>
            <person name="Miyauchi S."/>
            <person name="Morin E."/>
            <person name="Drula E."/>
            <person name="Courty P.E."/>
            <person name="Kohler A."/>
            <person name="Kuo A."/>
            <person name="LaButti K."/>
            <person name="Pangilinan J."/>
            <person name="Lipzen A."/>
            <person name="Riley R."/>
            <person name="Andreopoulos W."/>
            <person name="He G."/>
            <person name="Johnson J."/>
            <person name="Nolan M."/>
            <person name="Tritt A."/>
            <person name="Barry K.W."/>
            <person name="Grigoriev I.V."/>
            <person name="Nagy L.G."/>
            <person name="Hibbett D."/>
            <person name="Henrissat B."/>
            <person name="Matheny P.B."/>
            <person name="Labbe J."/>
            <person name="Martin F.M."/>
        </authorList>
    </citation>
    <scope>NUCLEOTIDE SEQUENCE</scope>
    <source>
        <strain evidence="1">HHB10654</strain>
    </source>
</reference>
<comment type="caution">
    <text evidence="1">The sequence shown here is derived from an EMBL/GenBank/DDBJ whole genome shotgun (WGS) entry which is preliminary data.</text>
</comment>
<evidence type="ECO:0000313" key="1">
    <source>
        <dbReference type="EMBL" id="KAI0061778.1"/>
    </source>
</evidence>
<reference evidence="1" key="1">
    <citation type="submission" date="2021-03" db="EMBL/GenBank/DDBJ databases">
        <authorList>
            <consortium name="DOE Joint Genome Institute"/>
            <person name="Ahrendt S."/>
            <person name="Looney B.P."/>
            <person name="Miyauchi S."/>
            <person name="Morin E."/>
            <person name="Drula E."/>
            <person name="Courty P.E."/>
            <person name="Chicoki N."/>
            <person name="Fauchery L."/>
            <person name="Kohler A."/>
            <person name="Kuo A."/>
            <person name="Labutti K."/>
            <person name="Pangilinan J."/>
            <person name="Lipzen A."/>
            <person name="Riley R."/>
            <person name="Andreopoulos W."/>
            <person name="He G."/>
            <person name="Johnson J."/>
            <person name="Barry K.W."/>
            <person name="Grigoriev I.V."/>
            <person name="Nagy L."/>
            <person name="Hibbett D."/>
            <person name="Henrissat B."/>
            <person name="Matheny P.B."/>
            <person name="Labbe J."/>
            <person name="Martin F."/>
        </authorList>
    </citation>
    <scope>NUCLEOTIDE SEQUENCE</scope>
    <source>
        <strain evidence="1">HHB10654</strain>
    </source>
</reference>
<dbReference type="EMBL" id="MU277210">
    <property type="protein sequence ID" value="KAI0061778.1"/>
    <property type="molecule type" value="Genomic_DNA"/>
</dbReference>
<gene>
    <name evidence="1" type="ORF">BV25DRAFT_1916454</name>
</gene>
<sequence>MQIPTDSVDPNNGASSPATIQLPSWTDHAVPGVHSYYALSNTIFRGIYTNWNAIGPVVHSIQGANCVRRSTYAEAVEAMEASAAVETILTQLAQAAIDPMDPNALASLPEGLLVLQSEALPHAAVDTTDVDNPPASASTDSTMEDAPTPAPTNLVPATPVRVHRGGRPRSGWTFFAVARGRERGIFESAEEMTAMISTYPNGLAKGFRTREEAEMWLEDHPV</sequence>
<keyword evidence="2" id="KW-1185">Reference proteome</keyword>
<accession>A0ACB8T0Z4</accession>